<dbReference type="GO" id="GO:0016042">
    <property type="term" value="P:lipid catabolic process"/>
    <property type="evidence" value="ECO:0007669"/>
    <property type="project" value="UniProtKB-KW"/>
</dbReference>
<dbReference type="RefSeq" id="WP_050061986.1">
    <property type="nucleotide sequence ID" value="NZ_JACHEK010000002.1"/>
</dbReference>
<comment type="caution">
    <text evidence="8">The sequence shown here is derived from an EMBL/GenBank/DDBJ whole genome shotgun (WGS) entry which is preliminary data.</text>
</comment>
<comment type="catalytic activity">
    <reaction evidence="1">
        <text>a 1,2-diacyl-sn-glycero-3-phosphocholine + H2O = a 1,2-diacyl-sn-glycero-3-phosphate + choline + H(+)</text>
        <dbReference type="Rhea" id="RHEA:14445"/>
        <dbReference type="ChEBI" id="CHEBI:15354"/>
        <dbReference type="ChEBI" id="CHEBI:15377"/>
        <dbReference type="ChEBI" id="CHEBI:15378"/>
        <dbReference type="ChEBI" id="CHEBI:57643"/>
        <dbReference type="ChEBI" id="CHEBI:58608"/>
        <dbReference type="EC" id="3.1.4.4"/>
    </reaction>
</comment>
<proteinExistence type="inferred from homology"/>
<evidence type="ECO:0000256" key="6">
    <source>
        <dbReference type="ARBA" id="ARBA00023098"/>
    </source>
</evidence>
<sequence length="609" mass="67032">MSFKTATQGSLSVKAYIGDSKTMLAFNFSSKTSAKNLAGFTIRCEPKGQPPYYLLNDLQFEHPENHAQDASQPAGASINAPFRKFRWLHVPGSFHQGTDPFMGPYTYTVTPRYFDASESMLPLDPNLSASVTVNVAPFVKQGVELGFTRGFVQSQAFLNHFGKKALIRPKGKDLIYDTSVVSGTNAQGQQYTYDEEYKWLGYTAREKVFALLNEVLDDDSLTLDMFAYDLTEPDLITILLKLAKAGRIRIVLDNASLHHNAGGTKPEDQFEVAFDKAAKKDAGILRGKFGSFAHDKVLLVSKAGTPTKVLSGSTNFSVTGLYVNANHVIVFNDPKVAAEYSKVFEEVWTDKATMSFENTDLAKQPFSIKSAKTPQTEITFSPHTQDYADQILEAIVERIQEEKSSGKYIGNVLFAVMQFVGGKNTVYNELKVLHKNQDIYSYGITDTTDGIQLYSPRNKTGVLVTGKPGSPQLPSPFNQVASIGLDHQIHHKFIVCGINGPNPVVYLGSSNFANSGENKNGDNLITIHDSDVAECFAIEALGLVDHFDFLDKFAAKAKGAKAKNVQKTPPASKSHAAASAGWFLDTNDQWTISYFDANDLHSMDRQLWG</sequence>
<dbReference type="GO" id="GO:0004630">
    <property type="term" value="F:phospholipase D activity"/>
    <property type="evidence" value="ECO:0007669"/>
    <property type="project" value="UniProtKB-EC"/>
</dbReference>
<keyword evidence="5" id="KW-0442">Lipid degradation</keyword>
<dbReference type="OrthoDB" id="9789376at2"/>
<dbReference type="SUPFAM" id="SSF56024">
    <property type="entry name" value="Phospholipase D/nuclease"/>
    <property type="match status" value="2"/>
</dbReference>
<keyword evidence="4" id="KW-0378">Hydrolase</keyword>
<dbReference type="Proteomes" id="UP000538666">
    <property type="component" value="Unassembled WGS sequence"/>
</dbReference>
<evidence type="ECO:0000256" key="2">
    <source>
        <dbReference type="ARBA" id="ARBA00008664"/>
    </source>
</evidence>
<reference evidence="8 9" key="1">
    <citation type="submission" date="2020-08" db="EMBL/GenBank/DDBJ databases">
        <title>Genomic Encyclopedia of Type Strains, Phase IV (KMG-IV): sequencing the most valuable type-strain genomes for metagenomic binning, comparative biology and taxonomic classification.</title>
        <authorList>
            <person name="Goeker M."/>
        </authorList>
    </citation>
    <scope>NUCLEOTIDE SEQUENCE [LARGE SCALE GENOMIC DNA]</scope>
    <source>
        <strain evidence="8 9">DSM 103733</strain>
    </source>
</reference>
<accession>A0A841JP30</accession>
<evidence type="ECO:0000256" key="5">
    <source>
        <dbReference type="ARBA" id="ARBA00022963"/>
    </source>
</evidence>
<dbReference type="PANTHER" id="PTHR43856:SF1">
    <property type="entry name" value="MITOCHONDRIAL CARDIOLIPIN HYDROLASE"/>
    <property type="match status" value="1"/>
</dbReference>
<dbReference type="Gene3D" id="3.30.870.10">
    <property type="entry name" value="Endonuclease Chain A"/>
    <property type="match status" value="2"/>
</dbReference>
<dbReference type="InterPro" id="IPR025202">
    <property type="entry name" value="PLD-like_dom"/>
</dbReference>
<dbReference type="EMBL" id="JACHEK010000002">
    <property type="protein sequence ID" value="MBB6143043.1"/>
    <property type="molecule type" value="Genomic_DNA"/>
</dbReference>
<keyword evidence="6" id="KW-0443">Lipid metabolism</keyword>
<keyword evidence="9" id="KW-1185">Reference proteome</keyword>
<comment type="similarity">
    <text evidence="2">Belongs to the phospholipase D family.</text>
</comment>
<dbReference type="EC" id="3.1.4.4" evidence="3"/>
<dbReference type="InterPro" id="IPR051406">
    <property type="entry name" value="PLD_domain"/>
</dbReference>
<name>A0A841JP30_9BACT</name>
<dbReference type="AlphaFoldDB" id="A0A841JP30"/>
<protein>
    <recommendedName>
        <fullName evidence="3">phospholipase D</fullName>
        <ecNumber evidence="3">3.1.4.4</ecNumber>
    </recommendedName>
</protein>
<evidence type="ECO:0000256" key="1">
    <source>
        <dbReference type="ARBA" id="ARBA00000798"/>
    </source>
</evidence>
<dbReference type="Pfam" id="PF13091">
    <property type="entry name" value="PLDc_2"/>
    <property type="match status" value="1"/>
</dbReference>
<evidence type="ECO:0000313" key="8">
    <source>
        <dbReference type="EMBL" id="MBB6143043.1"/>
    </source>
</evidence>
<organism evidence="8 9">
    <name type="scientific">Silvibacterium bohemicum</name>
    <dbReference type="NCBI Taxonomy" id="1577686"/>
    <lineage>
        <taxon>Bacteria</taxon>
        <taxon>Pseudomonadati</taxon>
        <taxon>Acidobacteriota</taxon>
        <taxon>Terriglobia</taxon>
        <taxon>Terriglobales</taxon>
        <taxon>Acidobacteriaceae</taxon>
        <taxon>Silvibacterium</taxon>
    </lineage>
</organism>
<evidence type="ECO:0000256" key="3">
    <source>
        <dbReference type="ARBA" id="ARBA00012027"/>
    </source>
</evidence>
<dbReference type="GO" id="GO:0016891">
    <property type="term" value="F:RNA endonuclease activity producing 5'-phosphomonoesters, hydrolytic mechanism"/>
    <property type="evidence" value="ECO:0007669"/>
    <property type="project" value="TreeGrafter"/>
</dbReference>
<evidence type="ECO:0000313" key="9">
    <source>
        <dbReference type="Proteomes" id="UP000538666"/>
    </source>
</evidence>
<feature type="domain" description="Phospholipase D-like" evidence="7">
    <location>
        <begin position="222"/>
        <end position="348"/>
    </location>
</feature>
<gene>
    <name evidence="8" type="ORF">HNQ77_000987</name>
</gene>
<evidence type="ECO:0000259" key="7">
    <source>
        <dbReference type="Pfam" id="PF13091"/>
    </source>
</evidence>
<dbReference type="PANTHER" id="PTHR43856">
    <property type="entry name" value="CARDIOLIPIN HYDROLASE"/>
    <property type="match status" value="1"/>
</dbReference>
<evidence type="ECO:0000256" key="4">
    <source>
        <dbReference type="ARBA" id="ARBA00022801"/>
    </source>
</evidence>